<dbReference type="AlphaFoldDB" id="A0ABD6S871"/>
<accession>A0ABD6S871</accession>
<dbReference type="EMBL" id="NTYF01000023">
    <property type="protein sequence ID" value="PER55686.1"/>
    <property type="molecule type" value="Genomic_DNA"/>
</dbReference>
<protein>
    <submittedName>
        <fullName evidence="1">Uncharacterized protein</fullName>
    </submittedName>
</protein>
<name>A0ABD6S871_BACTU</name>
<reference evidence="1 2" key="1">
    <citation type="submission" date="2017-09" db="EMBL/GenBank/DDBJ databases">
        <title>Large-scale bioinformatics analysis of Bacillus genomes uncovers conserved roles of natural products in bacterial physiology.</title>
        <authorList>
            <consortium name="Agbiome Team Llc"/>
            <person name="Bleich R.M."/>
            <person name="Kirk G.J."/>
            <person name="Santa Maria K.C."/>
            <person name="Allen S.E."/>
            <person name="Farag S."/>
            <person name="Shank E.A."/>
            <person name="Bowers A."/>
        </authorList>
    </citation>
    <scope>NUCLEOTIDE SEQUENCE [LARGE SCALE GENOMIC DNA]</scope>
    <source>
        <strain evidence="1 2">AFS005140</strain>
    </source>
</reference>
<comment type="caution">
    <text evidence="1">The sequence shown here is derived from an EMBL/GenBank/DDBJ whole genome shotgun (WGS) entry which is preliminary data.</text>
</comment>
<dbReference type="Proteomes" id="UP000219897">
    <property type="component" value="Unassembled WGS sequence"/>
</dbReference>
<sequence length="195" mass="22753">MQLTEQTLRKLYVEEGLSVTEIEREYNLARNTVTRGLKKYQIPFKETIHETATQYLMQKLQEFGYKVQRLDCGDLCDLLVEKQVRVKVMSSAKLCEDGAFRYALAEKQKKRPYTRSCYVLPNGRVRRRYSLFCDVVAFVGADSGRFYVWFIPAEEIADSLQTLRLPVAEQSKYNKYGEAYVIVDTYLLKDRVQIG</sequence>
<evidence type="ECO:0000313" key="1">
    <source>
        <dbReference type="EMBL" id="PER55686.1"/>
    </source>
</evidence>
<dbReference type="Gene3D" id="1.10.10.60">
    <property type="entry name" value="Homeodomain-like"/>
    <property type="match status" value="1"/>
</dbReference>
<gene>
    <name evidence="1" type="ORF">CN495_07995</name>
</gene>
<evidence type="ECO:0000313" key="2">
    <source>
        <dbReference type="Proteomes" id="UP000219897"/>
    </source>
</evidence>
<organism evidence="1 2">
    <name type="scientific">Bacillus thuringiensis</name>
    <dbReference type="NCBI Taxonomy" id="1428"/>
    <lineage>
        <taxon>Bacteria</taxon>
        <taxon>Bacillati</taxon>
        <taxon>Bacillota</taxon>
        <taxon>Bacilli</taxon>
        <taxon>Bacillales</taxon>
        <taxon>Bacillaceae</taxon>
        <taxon>Bacillus</taxon>
        <taxon>Bacillus cereus group</taxon>
    </lineage>
</organism>
<proteinExistence type="predicted"/>